<dbReference type="InterPro" id="IPR029058">
    <property type="entry name" value="AB_hydrolase_fold"/>
</dbReference>
<dbReference type="SUPFAM" id="SSF53474">
    <property type="entry name" value="alpha/beta-Hydrolases"/>
    <property type="match status" value="1"/>
</dbReference>
<geneLocation type="plasmid" evidence="2 3">
    <name>unnamed1</name>
</geneLocation>
<name>A0AB38Z1K5_9GAMM</name>
<dbReference type="AlphaFoldDB" id="A0AB38Z1K5"/>
<keyword evidence="2" id="KW-0378">Hydrolase</keyword>
<sequence length="236" mass="25913">MAGHAAPDVFFIHGSPGDWKAWATYLNDPTLADLGSRIAVDRVGFGGSKKGGVIPDLRLQAALLAKLMPPHGQTIIVGHSLGGPLAAWLAIDHPDQVCGVVMLAGSMAPEYEALRWYNKVAAFRPLQWLIPDEMLHSNLEILSLQQELIKLDLALPSLHRPVIALQGLQDELVDPRTADHLEQHITAQYLRVIRIPDVGHFIPWQKHAQVVDAIHVMAAQCRANNILSSRTSINLE</sequence>
<dbReference type="InterPro" id="IPR000073">
    <property type="entry name" value="AB_hydrolase_1"/>
</dbReference>
<proteinExistence type="predicted"/>
<dbReference type="PANTHER" id="PTHR43689:SF8">
    <property type="entry name" value="ALPHA_BETA-HYDROLASES SUPERFAMILY PROTEIN"/>
    <property type="match status" value="1"/>
</dbReference>
<dbReference type="Proteomes" id="UP001256400">
    <property type="component" value="Plasmid unnamed1"/>
</dbReference>
<organism evidence="2 3">
    <name type="scientific">Acinetobacter soli</name>
    <dbReference type="NCBI Taxonomy" id="487316"/>
    <lineage>
        <taxon>Bacteria</taxon>
        <taxon>Pseudomonadati</taxon>
        <taxon>Pseudomonadota</taxon>
        <taxon>Gammaproteobacteria</taxon>
        <taxon>Moraxellales</taxon>
        <taxon>Moraxellaceae</taxon>
        <taxon>Acinetobacter</taxon>
    </lineage>
</organism>
<dbReference type="RefSeq" id="WP_149931235.1">
    <property type="nucleotide sequence ID" value="NZ_BKCR01000029.1"/>
</dbReference>
<reference evidence="2" key="1">
    <citation type="submission" date="2023-09" db="EMBL/GenBank/DDBJ databases">
        <title>Acinetobacter soli.</title>
        <authorList>
            <person name="Kim B."/>
            <person name="Kim D."/>
            <person name="Park D."/>
        </authorList>
    </citation>
    <scope>NUCLEOTIDE SEQUENCE</scope>
    <source>
        <strain evidence="2">2023.05</strain>
        <plasmid evidence="2">unnamed1</plasmid>
    </source>
</reference>
<dbReference type="GO" id="GO:0016787">
    <property type="term" value="F:hydrolase activity"/>
    <property type="evidence" value="ECO:0007669"/>
    <property type="project" value="UniProtKB-KW"/>
</dbReference>
<gene>
    <name evidence="2" type="ORF">RHP80_15855</name>
</gene>
<protein>
    <submittedName>
        <fullName evidence="2">Alpha/beta hydrolase</fullName>
    </submittedName>
</protein>
<dbReference type="Pfam" id="PF00561">
    <property type="entry name" value="Abhydrolase_1"/>
    <property type="match status" value="1"/>
</dbReference>
<dbReference type="EMBL" id="CP134207">
    <property type="protein sequence ID" value="WND07319.1"/>
    <property type="molecule type" value="Genomic_DNA"/>
</dbReference>
<dbReference type="PANTHER" id="PTHR43689">
    <property type="entry name" value="HYDROLASE"/>
    <property type="match status" value="1"/>
</dbReference>
<evidence type="ECO:0000259" key="1">
    <source>
        <dbReference type="Pfam" id="PF00561"/>
    </source>
</evidence>
<dbReference type="Gene3D" id="3.40.50.1820">
    <property type="entry name" value="alpha/beta hydrolase"/>
    <property type="match status" value="1"/>
</dbReference>
<evidence type="ECO:0000313" key="3">
    <source>
        <dbReference type="Proteomes" id="UP001256400"/>
    </source>
</evidence>
<feature type="domain" description="AB hydrolase-1" evidence="1">
    <location>
        <begin position="9"/>
        <end position="120"/>
    </location>
</feature>
<accession>A0AB38Z1K5</accession>
<dbReference type="PRINTS" id="PR00111">
    <property type="entry name" value="ABHYDROLASE"/>
</dbReference>
<keyword evidence="2" id="KW-0614">Plasmid</keyword>
<evidence type="ECO:0000313" key="2">
    <source>
        <dbReference type="EMBL" id="WND07319.1"/>
    </source>
</evidence>